<dbReference type="OrthoDB" id="9800276at2"/>
<reference evidence="1 2" key="1">
    <citation type="submission" date="2019-02" db="EMBL/GenBank/DDBJ databases">
        <title>Deep-cultivation of Planctomycetes and their phenomic and genomic characterization uncovers novel biology.</title>
        <authorList>
            <person name="Wiegand S."/>
            <person name="Jogler M."/>
            <person name="Boedeker C."/>
            <person name="Pinto D."/>
            <person name="Vollmers J."/>
            <person name="Rivas-Marin E."/>
            <person name="Kohn T."/>
            <person name="Peeters S.H."/>
            <person name="Heuer A."/>
            <person name="Rast P."/>
            <person name="Oberbeckmann S."/>
            <person name="Bunk B."/>
            <person name="Jeske O."/>
            <person name="Meyerdierks A."/>
            <person name="Storesund J.E."/>
            <person name="Kallscheuer N."/>
            <person name="Luecker S."/>
            <person name="Lage O.M."/>
            <person name="Pohl T."/>
            <person name="Merkel B.J."/>
            <person name="Hornburger P."/>
            <person name="Mueller R.-W."/>
            <person name="Bruemmer F."/>
            <person name="Labrenz M."/>
            <person name="Spormann A.M."/>
            <person name="Op den Camp H."/>
            <person name="Overmann J."/>
            <person name="Amann R."/>
            <person name="Jetten M.S.M."/>
            <person name="Mascher T."/>
            <person name="Medema M.H."/>
            <person name="Devos D.P."/>
            <person name="Kaster A.-K."/>
            <person name="Ovreas L."/>
            <person name="Rohde M."/>
            <person name="Galperin M.Y."/>
            <person name="Jogler C."/>
        </authorList>
    </citation>
    <scope>NUCLEOTIDE SEQUENCE [LARGE SCALE GENOMIC DNA]</scope>
    <source>
        <strain evidence="1 2">Pan216</strain>
    </source>
</reference>
<evidence type="ECO:0000313" key="2">
    <source>
        <dbReference type="Proteomes" id="UP000317093"/>
    </source>
</evidence>
<protein>
    <submittedName>
        <fullName evidence="1">Mycinamicin VI 2''-O-methyltransferase</fullName>
        <ecNumber evidence="1">2.1.1.238</ecNumber>
    </submittedName>
</protein>
<accession>A0A518AZ47</accession>
<dbReference type="InterPro" id="IPR029063">
    <property type="entry name" value="SAM-dependent_MTases_sf"/>
</dbReference>
<dbReference type="Proteomes" id="UP000317093">
    <property type="component" value="Chromosome"/>
</dbReference>
<dbReference type="EC" id="2.1.1.238" evidence="1"/>
<dbReference type="EMBL" id="CP036279">
    <property type="protein sequence ID" value="QDU59996.1"/>
    <property type="molecule type" value="Genomic_DNA"/>
</dbReference>
<keyword evidence="1" id="KW-0808">Transferase</keyword>
<dbReference type="Gene3D" id="3.40.50.150">
    <property type="entry name" value="Vaccinia Virus protein VP39"/>
    <property type="match status" value="1"/>
</dbReference>
<dbReference type="SUPFAM" id="SSF53335">
    <property type="entry name" value="S-adenosyl-L-methionine-dependent methyltransferases"/>
    <property type="match status" value="1"/>
</dbReference>
<keyword evidence="1" id="KW-0489">Methyltransferase</keyword>
<dbReference type="GO" id="GO:0032259">
    <property type="term" value="P:methylation"/>
    <property type="evidence" value="ECO:0007669"/>
    <property type="project" value="UniProtKB-KW"/>
</dbReference>
<gene>
    <name evidence="1" type="primary">mycE</name>
    <name evidence="1" type="ORF">Pan216_08330</name>
</gene>
<proteinExistence type="predicted"/>
<dbReference type="KEGG" id="knv:Pan216_08330"/>
<name>A0A518AZ47_9BACT</name>
<dbReference type="GO" id="GO:0102302">
    <property type="term" value="F:mycinamicin VI 2''-O-methyltransferase activity"/>
    <property type="evidence" value="ECO:0007669"/>
    <property type="project" value="UniProtKB-EC"/>
</dbReference>
<sequence length="188" mass="21244">MSFEEWLVMLGKRFGTDKFGGPSHHYEHAYRFVEQIQFQPITLLEIGVLGGASLKLWREILPNAKIVGVDKNEKCRSLEWGRVSIETGDQSDEAFLSEIVRKHGPFDIVIDDGSHVAAHQLASMRGLWPHAKRFYVIEDLQHPPAAETARQMGNEVRRLLKARLPDDIAAIHCYPSIVVLEKACASPF</sequence>
<evidence type="ECO:0000313" key="1">
    <source>
        <dbReference type="EMBL" id="QDU59996.1"/>
    </source>
</evidence>
<dbReference type="RefSeq" id="WP_145255141.1">
    <property type="nucleotide sequence ID" value="NZ_CP036279.1"/>
</dbReference>
<organism evidence="1 2">
    <name type="scientific">Kolteria novifilia</name>
    <dbReference type="NCBI Taxonomy" id="2527975"/>
    <lineage>
        <taxon>Bacteria</taxon>
        <taxon>Pseudomonadati</taxon>
        <taxon>Planctomycetota</taxon>
        <taxon>Planctomycetia</taxon>
        <taxon>Kolteriales</taxon>
        <taxon>Kolteriaceae</taxon>
        <taxon>Kolteria</taxon>
    </lineage>
</organism>
<keyword evidence="2" id="KW-1185">Reference proteome</keyword>
<dbReference type="AlphaFoldDB" id="A0A518AZ47"/>